<gene>
    <name evidence="2" type="ORF">MNBD_BACTEROID04-170</name>
</gene>
<dbReference type="GO" id="GO:0006950">
    <property type="term" value="P:response to stress"/>
    <property type="evidence" value="ECO:0007669"/>
    <property type="project" value="UniProtKB-ARBA"/>
</dbReference>
<accession>A0A3B0UM63</accession>
<evidence type="ECO:0000259" key="1">
    <source>
        <dbReference type="Pfam" id="PF10263"/>
    </source>
</evidence>
<protein>
    <recommendedName>
        <fullName evidence="1">SprT-like domain-containing protein</fullName>
    </recommendedName>
</protein>
<dbReference type="AlphaFoldDB" id="A0A3B0UM63"/>
<sequence>MIDTVSKYIPEEAVKFVDEILTNHPINIKIVNNRVTKHGDFKKLKNGSLQITLNKDLNKYQFLLTLIHEIAHLITYKSHKRVKPHGVEWKQNFQHLMLPFLQPTIFPNNILSVLSNYLKNPKASTGSDVHLTYALKQYDEMSGKNFIFELQHGSIFTFNNKSYKKGNKRRTRFECVELNSNKTYLFNQNAEVIILK</sequence>
<dbReference type="Pfam" id="PF10263">
    <property type="entry name" value="SprT-like"/>
    <property type="match status" value="1"/>
</dbReference>
<name>A0A3B0UM63_9ZZZZ</name>
<organism evidence="2">
    <name type="scientific">hydrothermal vent metagenome</name>
    <dbReference type="NCBI Taxonomy" id="652676"/>
    <lineage>
        <taxon>unclassified sequences</taxon>
        <taxon>metagenomes</taxon>
        <taxon>ecological metagenomes</taxon>
    </lineage>
</organism>
<proteinExistence type="predicted"/>
<reference evidence="2" key="1">
    <citation type="submission" date="2018-06" db="EMBL/GenBank/DDBJ databases">
        <authorList>
            <person name="Zhirakovskaya E."/>
        </authorList>
    </citation>
    <scope>NUCLEOTIDE SEQUENCE</scope>
</reference>
<dbReference type="InterPro" id="IPR006640">
    <property type="entry name" value="SprT-like_domain"/>
</dbReference>
<feature type="domain" description="SprT-like" evidence="1">
    <location>
        <begin position="32"/>
        <end position="95"/>
    </location>
</feature>
<dbReference type="EMBL" id="UOER01000086">
    <property type="protein sequence ID" value="VAW21334.1"/>
    <property type="molecule type" value="Genomic_DNA"/>
</dbReference>
<evidence type="ECO:0000313" key="2">
    <source>
        <dbReference type="EMBL" id="VAW21334.1"/>
    </source>
</evidence>